<sequence>MNLSGERILLTVWKIREIHRRKTAIRYYKYQIRINLYRIGQAGIKEQFIDLVVNKTDILAAYRD</sequence>
<dbReference type="STRING" id="40578.Xbed_00590"/>
<gene>
    <name evidence="1" type="ORF">Xbed_00590</name>
</gene>
<dbReference type="Proteomes" id="UP000194204">
    <property type="component" value="Unassembled WGS sequence"/>
</dbReference>
<evidence type="ECO:0000313" key="1">
    <source>
        <dbReference type="EMBL" id="OTA21361.1"/>
    </source>
</evidence>
<evidence type="ECO:0000313" key="2">
    <source>
        <dbReference type="Proteomes" id="UP000194204"/>
    </source>
</evidence>
<name>A0A1Y2ST26_9GAMM</name>
<comment type="caution">
    <text evidence="1">The sequence shown here is derived from an EMBL/GenBank/DDBJ whole genome shotgun (WGS) entry which is preliminary data.</text>
</comment>
<proteinExistence type="predicted"/>
<accession>A0A1Y2ST26</accession>
<organism evidence="1 2">
    <name type="scientific">Xenorhabdus beddingii</name>
    <dbReference type="NCBI Taxonomy" id="40578"/>
    <lineage>
        <taxon>Bacteria</taxon>
        <taxon>Pseudomonadati</taxon>
        <taxon>Pseudomonadota</taxon>
        <taxon>Gammaproteobacteria</taxon>
        <taxon>Enterobacterales</taxon>
        <taxon>Morganellaceae</taxon>
        <taxon>Xenorhabdus</taxon>
    </lineage>
</organism>
<reference evidence="1 2" key="1">
    <citation type="submission" date="2017-01" db="EMBL/GenBank/DDBJ databases">
        <title>Deconstructing symbiosis and pathogenesis requirements using a combined genomic-metabolomic approach.</title>
        <authorList>
            <person name="Tobias N.J."/>
            <person name="Wolff H."/>
            <person name="Djahanschiri B."/>
            <person name="Ebersberger I."/>
            <person name="Bode H.B."/>
        </authorList>
    </citation>
    <scope>NUCLEOTIDE SEQUENCE [LARGE SCALE GENOMIC DNA]</scope>
    <source>
        <strain evidence="1 2">DSM 4764</strain>
    </source>
</reference>
<keyword evidence="2" id="KW-1185">Reference proteome</keyword>
<protein>
    <submittedName>
        <fullName evidence="1">Uncharacterized protein</fullName>
    </submittedName>
</protein>
<dbReference type="EMBL" id="MUBK01000003">
    <property type="protein sequence ID" value="OTA21361.1"/>
    <property type="molecule type" value="Genomic_DNA"/>
</dbReference>
<dbReference type="AlphaFoldDB" id="A0A1Y2ST26"/>